<dbReference type="AlphaFoldDB" id="A0A9P4NI93"/>
<evidence type="ECO:0000313" key="2">
    <source>
        <dbReference type="Proteomes" id="UP000800235"/>
    </source>
</evidence>
<dbReference type="Proteomes" id="UP000800235">
    <property type="component" value="Unassembled WGS sequence"/>
</dbReference>
<name>A0A9P4NI93_9PEZI</name>
<proteinExistence type="predicted"/>
<accession>A0A9P4NI93</accession>
<gene>
    <name evidence="1" type="ORF">EJ08DRAFT_619392</name>
</gene>
<keyword evidence="2" id="KW-1185">Reference proteome</keyword>
<protein>
    <submittedName>
        <fullName evidence="1">Uncharacterized protein</fullName>
    </submittedName>
</protein>
<comment type="caution">
    <text evidence="1">The sequence shown here is derived from an EMBL/GenBank/DDBJ whole genome shotgun (WGS) entry which is preliminary data.</text>
</comment>
<dbReference type="OrthoDB" id="4456803at2759"/>
<organism evidence="1 2">
    <name type="scientific">Tothia fuscella</name>
    <dbReference type="NCBI Taxonomy" id="1048955"/>
    <lineage>
        <taxon>Eukaryota</taxon>
        <taxon>Fungi</taxon>
        <taxon>Dikarya</taxon>
        <taxon>Ascomycota</taxon>
        <taxon>Pezizomycotina</taxon>
        <taxon>Dothideomycetes</taxon>
        <taxon>Pleosporomycetidae</taxon>
        <taxon>Venturiales</taxon>
        <taxon>Cylindrosympodiaceae</taxon>
        <taxon>Tothia</taxon>
    </lineage>
</organism>
<sequence>MNCCKSLLNIRAAPGGYLFKAKKKCYDAHKDSIKSSSPISPFQTPFKGFKVETLQQVWTDMREVERKAGEAINYSAFAVLDERSARDKSILIVRYNRPMLDELRKIDEEEYHQQLEERSEWSYYRVNFRHSAWVAIILHVGSGGWDEWQDGREKYTDKDGIIQVPLWARDRHYFPNLTEDEMVPWGSESESANQ</sequence>
<reference evidence="1" key="1">
    <citation type="journal article" date="2020" name="Stud. Mycol.">
        <title>101 Dothideomycetes genomes: a test case for predicting lifestyles and emergence of pathogens.</title>
        <authorList>
            <person name="Haridas S."/>
            <person name="Albert R."/>
            <person name="Binder M."/>
            <person name="Bloem J."/>
            <person name="Labutti K."/>
            <person name="Salamov A."/>
            <person name="Andreopoulos B."/>
            <person name="Baker S."/>
            <person name="Barry K."/>
            <person name="Bills G."/>
            <person name="Bluhm B."/>
            <person name="Cannon C."/>
            <person name="Castanera R."/>
            <person name="Culley D."/>
            <person name="Daum C."/>
            <person name="Ezra D."/>
            <person name="Gonzalez J."/>
            <person name="Henrissat B."/>
            <person name="Kuo A."/>
            <person name="Liang C."/>
            <person name="Lipzen A."/>
            <person name="Lutzoni F."/>
            <person name="Magnuson J."/>
            <person name="Mondo S."/>
            <person name="Nolan M."/>
            <person name="Ohm R."/>
            <person name="Pangilinan J."/>
            <person name="Park H.-J."/>
            <person name="Ramirez L."/>
            <person name="Alfaro M."/>
            <person name="Sun H."/>
            <person name="Tritt A."/>
            <person name="Yoshinaga Y."/>
            <person name="Zwiers L.-H."/>
            <person name="Turgeon B."/>
            <person name="Goodwin S."/>
            <person name="Spatafora J."/>
            <person name="Crous P."/>
            <person name="Grigoriev I."/>
        </authorList>
    </citation>
    <scope>NUCLEOTIDE SEQUENCE</scope>
    <source>
        <strain evidence="1">CBS 130266</strain>
    </source>
</reference>
<dbReference type="EMBL" id="MU007089">
    <property type="protein sequence ID" value="KAF2422619.1"/>
    <property type="molecule type" value="Genomic_DNA"/>
</dbReference>
<evidence type="ECO:0000313" key="1">
    <source>
        <dbReference type="EMBL" id="KAF2422619.1"/>
    </source>
</evidence>